<dbReference type="EMBL" id="BLLF01000168">
    <property type="protein sequence ID" value="GFH08558.1"/>
    <property type="molecule type" value="Genomic_DNA"/>
</dbReference>
<keyword evidence="6" id="KW-1185">Reference proteome</keyword>
<feature type="domain" description="Exostosin GT47" evidence="4">
    <location>
        <begin position="36"/>
        <end position="335"/>
    </location>
</feature>
<accession>A0A699YKQ2</accession>
<dbReference type="Pfam" id="PF03016">
    <property type="entry name" value="Exostosin_GT47"/>
    <property type="match status" value="1"/>
</dbReference>
<sequence>MTTPPCYYGTDCSLSNSVSNGQELLAGLGYTPSSLGPKIFVYELPPEFHVKRNIHKIDRPPLHLAILERLLTSGHRTANGDDADFFYLPISSRDLKRAFLLLPALHYIMEKWPYWNATAGARHVIAMEGDVGTCELPLRVRLLTANVTWLQFWGLYDYHPSWSHIFHNRIPCHVTGRDIVVPFMAMSSHDRFMIETPLRPGNKQRPRNITFFFAGGVCGSGRYNAVPPHCTYYKQQRYSGGVRQRVYELYSNRTGWRVVTRTDDYARDYASSRFCLAAPGGGWGKRGIVSAMYGCIPVMATDFLHEAFEPEMDWSRFGVRVPQRDIPRLGQLLESFTDQQVADMQRRTSCAAQHLHWSSSLGGIMKETGEFDAFATIMAILRTRIRAKQQ</sequence>
<comment type="subcellular location">
    <subcellularLocation>
        <location evidence="1">Golgi apparatus membrane</location>
        <topology evidence="1">Single-pass type II membrane protein</topology>
    </subcellularLocation>
</comment>
<dbReference type="GO" id="GO:0000139">
    <property type="term" value="C:Golgi membrane"/>
    <property type="evidence" value="ECO:0007669"/>
    <property type="project" value="UniProtKB-SubCell"/>
</dbReference>
<evidence type="ECO:0000313" key="6">
    <source>
        <dbReference type="Proteomes" id="UP000485058"/>
    </source>
</evidence>
<evidence type="ECO:0000256" key="1">
    <source>
        <dbReference type="ARBA" id="ARBA00004323"/>
    </source>
</evidence>
<gene>
    <name evidence="5" type="ORF">HaLaN_03538</name>
</gene>
<name>A0A699YKQ2_HAELA</name>
<comment type="caution">
    <text evidence="5">The sequence shown here is derived from an EMBL/GenBank/DDBJ whole genome shotgun (WGS) entry which is preliminary data.</text>
</comment>
<comment type="similarity">
    <text evidence="2">Belongs to the glycosyltransferase 47 family.</text>
</comment>
<dbReference type="PANTHER" id="PTHR11062:SF376">
    <property type="entry name" value="EXOSTOSIN FAMILY PROTEIN"/>
    <property type="match status" value="1"/>
</dbReference>
<organism evidence="5 6">
    <name type="scientific">Haematococcus lacustris</name>
    <name type="common">Green alga</name>
    <name type="synonym">Haematococcus pluvialis</name>
    <dbReference type="NCBI Taxonomy" id="44745"/>
    <lineage>
        <taxon>Eukaryota</taxon>
        <taxon>Viridiplantae</taxon>
        <taxon>Chlorophyta</taxon>
        <taxon>core chlorophytes</taxon>
        <taxon>Chlorophyceae</taxon>
        <taxon>CS clade</taxon>
        <taxon>Chlamydomonadales</taxon>
        <taxon>Haematococcaceae</taxon>
        <taxon>Haematococcus</taxon>
    </lineage>
</organism>
<keyword evidence="3" id="KW-0333">Golgi apparatus</keyword>
<protein>
    <submittedName>
        <fullName evidence="5">Exostosin domain-containing protein</fullName>
    </submittedName>
</protein>
<evidence type="ECO:0000256" key="2">
    <source>
        <dbReference type="ARBA" id="ARBA00010271"/>
    </source>
</evidence>
<dbReference type="Proteomes" id="UP000485058">
    <property type="component" value="Unassembled WGS sequence"/>
</dbReference>
<evidence type="ECO:0000256" key="3">
    <source>
        <dbReference type="ARBA" id="ARBA00023034"/>
    </source>
</evidence>
<evidence type="ECO:0000313" key="5">
    <source>
        <dbReference type="EMBL" id="GFH08558.1"/>
    </source>
</evidence>
<dbReference type="InterPro" id="IPR004263">
    <property type="entry name" value="Exostosin"/>
</dbReference>
<reference evidence="5 6" key="1">
    <citation type="submission" date="2020-02" db="EMBL/GenBank/DDBJ databases">
        <title>Draft genome sequence of Haematococcus lacustris strain NIES-144.</title>
        <authorList>
            <person name="Morimoto D."/>
            <person name="Nakagawa S."/>
            <person name="Yoshida T."/>
            <person name="Sawayama S."/>
        </authorList>
    </citation>
    <scope>NUCLEOTIDE SEQUENCE [LARGE SCALE GENOMIC DNA]</scope>
    <source>
        <strain evidence="5 6">NIES-144</strain>
    </source>
</reference>
<dbReference type="PANTHER" id="PTHR11062">
    <property type="entry name" value="EXOSTOSIN HEPARAN SULFATE GLYCOSYLTRANSFERASE -RELATED"/>
    <property type="match status" value="1"/>
</dbReference>
<proteinExistence type="inferred from homology"/>
<evidence type="ECO:0000259" key="4">
    <source>
        <dbReference type="Pfam" id="PF03016"/>
    </source>
</evidence>
<dbReference type="InterPro" id="IPR040911">
    <property type="entry name" value="Exostosin_GT47"/>
</dbReference>
<dbReference type="AlphaFoldDB" id="A0A699YKQ2"/>
<dbReference type="GO" id="GO:0016757">
    <property type="term" value="F:glycosyltransferase activity"/>
    <property type="evidence" value="ECO:0007669"/>
    <property type="project" value="InterPro"/>
</dbReference>